<evidence type="ECO:0000313" key="3">
    <source>
        <dbReference type="Proteomes" id="UP001378592"/>
    </source>
</evidence>
<protein>
    <submittedName>
        <fullName evidence="2">Uncharacterized protein</fullName>
    </submittedName>
</protein>
<dbReference type="EMBL" id="JAZDUA010000053">
    <property type="protein sequence ID" value="KAK7870716.1"/>
    <property type="molecule type" value="Genomic_DNA"/>
</dbReference>
<feature type="region of interest" description="Disordered" evidence="1">
    <location>
        <begin position="61"/>
        <end position="121"/>
    </location>
</feature>
<sequence>MLVAASMHVAGRRRAAPIDAAASTTASAAAGGSDTRWRRAAGAAVCARAPSTPPGSLEAVEAEMEVEVAGPRAARQPRSARRSPRTSAVSSPRCTRSPATPSSAPLKRRQKRSSAPSGARP</sequence>
<evidence type="ECO:0000313" key="2">
    <source>
        <dbReference type="EMBL" id="KAK7870716.1"/>
    </source>
</evidence>
<proteinExistence type="predicted"/>
<gene>
    <name evidence="2" type="ORF">R5R35_009868</name>
</gene>
<feature type="compositionally biased region" description="Low complexity" evidence="1">
    <location>
        <begin position="17"/>
        <end position="35"/>
    </location>
</feature>
<organism evidence="2 3">
    <name type="scientific">Gryllus longicercus</name>
    <dbReference type="NCBI Taxonomy" id="2509291"/>
    <lineage>
        <taxon>Eukaryota</taxon>
        <taxon>Metazoa</taxon>
        <taxon>Ecdysozoa</taxon>
        <taxon>Arthropoda</taxon>
        <taxon>Hexapoda</taxon>
        <taxon>Insecta</taxon>
        <taxon>Pterygota</taxon>
        <taxon>Neoptera</taxon>
        <taxon>Polyneoptera</taxon>
        <taxon>Orthoptera</taxon>
        <taxon>Ensifera</taxon>
        <taxon>Gryllidea</taxon>
        <taxon>Grylloidea</taxon>
        <taxon>Gryllidae</taxon>
        <taxon>Gryllinae</taxon>
        <taxon>Gryllus</taxon>
    </lineage>
</organism>
<dbReference type="AlphaFoldDB" id="A0AAN9VXT5"/>
<feature type="region of interest" description="Disordered" evidence="1">
    <location>
        <begin position="1"/>
        <end position="35"/>
    </location>
</feature>
<accession>A0AAN9VXT5</accession>
<dbReference type="Proteomes" id="UP001378592">
    <property type="component" value="Unassembled WGS sequence"/>
</dbReference>
<evidence type="ECO:0000256" key="1">
    <source>
        <dbReference type="SAM" id="MobiDB-lite"/>
    </source>
</evidence>
<feature type="compositionally biased region" description="Low complexity" evidence="1">
    <location>
        <begin position="67"/>
        <end position="77"/>
    </location>
</feature>
<keyword evidence="3" id="KW-1185">Reference proteome</keyword>
<reference evidence="2 3" key="1">
    <citation type="submission" date="2024-03" db="EMBL/GenBank/DDBJ databases">
        <title>The genome assembly and annotation of the cricket Gryllus longicercus Weissman &amp; Gray.</title>
        <authorList>
            <person name="Szrajer S."/>
            <person name="Gray D."/>
            <person name="Ylla G."/>
        </authorList>
    </citation>
    <scope>NUCLEOTIDE SEQUENCE [LARGE SCALE GENOMIC DNA]</scope>
    <source>
        <strain evidence="2">DAG 2021-001</strain>
        <tissue evidence="2">Whole body minus gut</tissue>
    </source>
</reference>
<comment type="caution">
    <text evidence="2">The sequence shown here is derived from an EMBL/GenBank/DDBJ whole genome shotgun (WGS) entry which is preliminary data.</text>
</comment>
<name>A0AAN9VXT5_9ORTH</name>